<protein>
    <submittedName>
        <fullName evidence="2">Uncharacterized protein</fullName>
    </submittedName>
</protein>
<dbReference type="EMBL" id="CAJNOR010005181">
    <property type="protein sequence ID" value="CAF1549800.1"/>
    <property type="molecule type" value="Genomic_DNA"/>
</dbReference>
<dbReference type="EMBL" id="CAJNOJ010000456">
    <property type="protein sequence ID" value="CAF1454868.1"/>
    <property type="molecule type" value="Genomic_DNA"/>
</dbReference>
<dbReference type="Proteomes" id="UP000663828">
    <property type="component" value="Unassembled WGS sequence"/>
</dbReference>
<sequence>MGNIYSNAIPIFFSYKVKFTRDIPQDFYISGDRAKGIIELTTNETINLYIKYGLLHVELIGEIHYFKTHKNAKAPNGIQIFFWRKVKLIQLPKTNQQNKSLQIHRWAFDALLDSFLSSSLPPKDESKQLFNTKKFVFSLHSFANANPSKKNPPFQYSVKGNSVKLH</sequence>
<dbReference type="AlphaFoldDB" id="A0A815WMV3"/>
<evidence type="ECO:0000313" key="2">
    <source>
        <dbReference type="EMBL" id="CAF1549800.1"/>
    </source>
</evidence>
<proteinExistence type="predicted"/>
<organism evidence="2 3">
    <name type="scientific">Adineta ricciae</name>
    <name type="common">Rotifer</name>
    <dbReference type="NCBI Taxonomy" id="249248"/>
    <lineage>
        <taxon>Eukaryota</taxon>
        <taxon>Metazoa</taxon>
        <taxon>Spiralia</taxon>
        <taxon>Gnathifera</taxon>
        <taxon>Rotifera</taxon>
        <taxon>Eurotatoria</taxon>
        <taxon>Bdelloidea</taxon>
        <taxon>Adinetida</taxon>
        <taxon>Adinetidae</taxon>
        <taxon>Adineta</taxon>
    </lineage>
</organism>
<dbReference type="OrthoDB" id="10580817at2759"/>
<dbReference type="Proteomes" id="UP000663852">
    <property type="component" value="Unassembled WGS sequence"/>
</dbReference>
<evidence type="ECO:0000313" key="1">
    <source>
        <dbReference type="EMBL" id="CAF1454868.1"/>
    </source>
</evidence>
<evidence type="ECO:0000313" key="3">
    <source>
        <dbReference type="Proteomes" id="UP000663828"/>
    </source>
</evidence>
<keyword evidence="3" id="KW-1185">Reference proteome</keyword>
<gene>
    <name evidence="1" type="ORF">EDS130_LOCUS39765</name>
    <name evidence="2" type="ORF">XAT740_LOCUS42803</name>
</gene>
<comment type="caution">
    <text evidence="2">The sequence shown here is derived from an EMBL/GenBank/DDBJ whole genome shotgun (WGS) entry which is preliminary data.</text>
</comment>
<reference evidence="2" key="1">
    <citation type="submission" date="2021-02" db="EMBL/GenBank/DDBJ databases">
        <authorList>
            <person name="Nowell W R."/>
        </authorList>
    </citation>
    <scope>NUCLEOTIDE SEQUENCE</scope>
</reference>
<accession>A0A815WMV3</accession>
<name>A0A815WMV3_ADIRI</name>